<gene>
    <name evidence="3" type="ORF">H696_00408</name>
</gene>
<evidence type="ECO:0000259" key="2">
    <source>
        <dbReference type="Pfam" id="PF10157"/>
    </source>
</evidence>
<feature type="region of interest" description="Disordered" evidence="1">
    <location>
        <begin position="1"/>
        <end position="30"/>
    </location>
</feature>
<dbReference type="OrthoDB" id="21270at2759"/>
<dbReference type="GeneID" id="20525133"/>
<reference evidence="3" key="1">
    <citation type="submission" date="2013-04" db="EMBL/GenBank/DDBJ databases">
        <title>The Genome Sequence of Fonticula alba ATCC 38817.</title>
        <authorList>
            <consortium name="The Broad Institute Genomics Platform"/>
            <person name="Russ C."/>
            <person name="Cuomo C."/>
            <person name="Burger G."/>
            <person name="Gray M.W."/>
            <person name="Holland P.W.H."/>
            <person name="King N."/>
            <person name="Lang F.B.F."/>
            <person name="Roger A.J."/>
            <person name="Ruiz-Trillo I."/>
            <person name="Brown M."/>
            <person name="Walker B."/>
            <person name="Young S."/>
            <person name="Zeng Q."/>
            <person name="Gargeya S."/>
            <person name="Fitzgerald M."/>
            <person name="Haas B."/>
            <person name="Abouelleil A."/>
            <person name="Allen A.W."/>
            <person name="Alvarado L."/>
            <person name="Arachchi H.M."/>
            <person name="Berlin A.M."/>
            <person name="Chapman S.B."/>
            <person name="Gainer-Dewar J."/>
            <person name="Goldberg J."/>
            <person name="Griggs A."/>
            <person name="Gujja S."/>
            <person name="Hansen M."/>
            <person name="Howarth C."/>
            <person name="Imamovic A."/>
            <person name="Ireland A."/>
            <person name="Larimer J."/>
            <person name="McCowan C."/>
            <person name="Murphy C."/>
            <person name="Pearson M."/>
            <person name="Poon T.W."/>
            <person name="Priest M."/>
            <person name="Roberts A."/>
            <person name="Saif S."/>
            <person name="Shea T."/>
            <person name="Sisk P."/>
            <person name="Sykes S."/>
            <person name="Wortman J."/>
            <person name="Nusbaum C."/>
            <person name="Birren B."/>
        </authorList>
    </citation>
    <scope>NUCLEOTIDE SEQUENCE [LARGE SCALE GENOMIC DNA]</scope>
    <source>
        <strain evidence="3">ATCC 38817</strain>
    </source>
</reference>
<evidence type="ECO:0000256" key="1">
    <source>
        <dbReference type="SAM" id="MobiDB-lite"/>
    </source>
</evidence>
<dbReference type="AlphaFoldDB" id="A0A058ZH72"/>
<evidence type="ECO:0000313" key="3">
    <source>
        <dbReference type="EMBL" id="KCV72832.1"/>
    </source>
</evidence>
<keyword evidence="4" id="KW-1185">Reference proteome</keyword>
<dbReference type="RefSeq" id="XP_009492533.1">
    <property type="nucleotide sequence ID" value="XM_009494258.1"/>
</dbReference>
<organism evidence="3">
    <name type="scientific">Fonticula alba</name>
    <name type="common">Slime mold</name>
    <dbReference type="NCBI Taxonomy" id="691883"/>
    <lineage>
        <taxon>Eukaryota</taxon>
        <taxon>Rotosphaerida</taxon>
        <taxon>Fonticulaceae</taxon>
        <taxon>Fonticula</taxon>
    </lineage>
</organism>
<name>A0A058ZH72_FONAL</name>
<accession>A0A058ZH72</accession>
<evidence type="ECO:0000313" key="4">
    <source>
        <dbReference type="Proteomes" id="UP000030693"/>
    </source>
</evidence>
<dbReference type="InterPro" id="IPR046465">
    <property type="entry name" value="BORCS6_C"/>
</dbReference>
<feature type="domain" description="BLOC-1-related complex subunit 6 C-terminal helix" evidence="2">
    <location>
        <begin position="53"/>
        <end position="144"/>
    </location>
</feature>
<proteinExistence type="predicted"/>
<dbReference type="EMBL" id="KB932201">
    <property type="protein sequence ID" value="KCV72832.1"/>
    <property type="molecule type" value="Genomic_DNA"/>
</dbReference>
<dbReference type="Pfam" id="PF10157">
    <property type="entry name" value="BORCS6"/>
    <property type="match status" value="1"/>
</dbReference>
<protein>
    <recommendedName>
        <fullName evidence="2">BLOC-1-related complex subunit 6 C-terminal helix domain-containing protein</fullName>
    </recommendedName>
</protein>
<dbReference type="Proteomes" id="UP000030693">
    <property type="component" value="Unassembled WGS sequence"/>
</dbReference>
<sequence length="148" mass="16342">MSSQQAPPRSTPADKRAPQGPPPDPRIRRTEQIRELNEVVRDQRAFELLQSTAELERQTKALMELCSHTIGNVQSQMHAMSGITLQAVEILASAAEKANAQTTKAIDEAHEFLLTADQISASMEPVIQLAEQIKDVRRTLTVLEAACE</sequence>